<evidence type="ECO:0000313" key="3">
    <source>
        <dbReference type="Proteomes" id="UP000003448"/>
    </source>
</evidence>
<dbReference type="EMBL" id="CAIE01000039">
    <property type="protein sequence ID" value="CCH20423.1"/>
    <property type="molecule type" value="Genomic_DNA"/>
</dbReference>
<evidence type="ECO:0000313" key="2">
    <source>
        <dbReference type="EMBL" id="CCH20423.1"/>
    </source>
</evidence>
<sequence>MNRRRPSRTFLRVFSAFYLVFAMTLTGLGIWSIVVHRRAAEASAVVREVEHRGARTFVTVKFTTSRGETCDVRFPVAVKANRAVTTGDRIRVAYAESDPCFGVQEIGNRSRWFIALIGVALLAVAAILAYVVWRRPRPPLPLRYAGMP</sequence>
<reference evidence="3" key="1">
    <citation type="journal article" date="2012" name="J. Bacteriol.">
        <title>Genome Sequence of Micromonospora lupini Lupac 08, Isolated from Root Nodules of Lupinus angustifolius.</title>
        <authorList>
            <person name="Alonso-Vega P."/>
            <person name="Normand P."/>
            <person name="Bacigalupe R."/>
            <person name="Pujic P."/>
            <person name="Lajus A."/>
            <person name="Vallenet D."/>
            <person name="Carro L."/>
            <person name="Coll P."/>
            <person name="Trujillo M.E."/>
        </authorList>
    </citation>
    <scope>NUCLEOTIDE SEQUENCE [LARGE SCALE GENOMIC DNA]</scope>
    <source>
        <strain evidence="3">Lupac 08</strain>
    </source>
</reference>
<dbReference type="OrthoDB" id="3388494at2"/>
<keyword evidence="1" id="KW-0472">Membrane</keyword>
<keyword evidence="1" id="KW-0812">Transmembrane</keyword>
<proteinExistence type="predicted"/>
<evidence type="ECO:0008006" key="4">
    <source>
        <dbReference type="Google" id="ProtNLM"/>
    </source>
</evidence>
<keyword evidence="1" id="KW-1133">Transmembrane helix</keyword>
<evidence type="ECO:0000256" key="1">
    <source>
        <dbReference type="SAM" id="Phobius"/>
    </source>
</evidence>
<comment type="caution">
    <text evidence="2">The sequence shown here is derived from an EMBL/GenBank/DDBJ whole genome shotgun (WGS) entry which is preliminary data.</text>
</comment>
<keyword evidence="3" id="KW-1185">Reference proteome</keyword>
<name>I0L9C6_9ACTN</name>
<protein>
    <recommendedName>
        <fullName evidence="4">DUF3592 domain-containing protein</fullName>
    </recommendedName>
</protein>
<dbReference type="AlphaFoldDB" id="I0L9C6"/>
<dbReference type="Proteomes" id="UP000003448">
    <property type="component" value="Unassembled WGS sequence"/>
</dbReference>
<feature type="transmembrane region" description="Helical" evidence="1">
    <location>
        <begin position="12"/>
        <end position="34"/>
    </location>
</feature>
<accession>I0L9C6</accession>
<feature type="transmembrane region" description="Helical" evidence="1">
    <location>
        <begin position="112"/>
        <end position="133"/>
    </location>
</feature>
<gene>
    <name evidence="2" type="ORF">MILUP08_45305</name>
</gene>
<organism evidence="2 3">
    <name type="scientific">Micromonospora lupini str. Lupac 08</name>
    <dbReference type="NCBI Taxonomy" id="1150864"/>
    <lineage>
        <taxon>Bacteria</taxon>
        <taxon>Bacillati</taxon>
        <taxon>Actinomycetota</taxon>
        <taxon>Actinomycetes</taxon>
        <taxon>Micromonosporales</taxon>
        <taxon>Micromonosporaceae</taxon>
        <taxon>Micromonospora</taxon>
    </lineage>
</organism>
<dbReference type="RefSeq" id="WP_007463358.1">
    <property type="nucleotide sequence ID" value="NZ_HF570108.1"/>
</dbReference>